<reference evidence="1 2" key="1">
    <citation type="submission" date="2022-04" db="EMBL/GenBank/DDBJ databases">
        <title>The arsenic-methylating capacity of Chitinophaga filiformis YT5 during chitin decomposition.</title>
        <authorList>
            <person name="Chen G."/>
            <person name="Liang Y."/>
        </authorList>
    </citation>
    <scope>NUCLEOTIDE SEQUENCE [LARGE SCALE GENOMIC DNA]</scope>
    <source>
        <strain evidence="1 2">YT5</strain>
    </source>
</reference>
<dbReference type="EMBL" id="CP095855">
    <property type="protein sequence ID" value="UPK71394.1"/>
    <property type="molecule type" value="Genomic_DNA"/>
</dbReference>
<dbReference type="RefSeq" id="WP_247813473.1">
    <property type="nucleotide sequence ID" value="NZ_CP095855.1"/>
</dbReference>
<evidence type="ECO:0000313" key="1">
    <source>
        <dbReference type="EMBL" id="UPK71394.1"/>
    </source>
</evidence>
<sequence>MASFSDAQPYIDSVCNRFPMLSAMFSVETTPVWERYLNPYNDVLDILQIPHLNFLAAVIGGAEEVRQVEGQGPMIKVLTTLAHYLQEFTDLVTDKKFTDKLLNPDGLTFLNTMSELSLAYRLKTAGYIITFEVPFRQQGKQSDNDVDLKAVSSENKTYYFEVYDPAEMASDGFGDPLRQDRMAFKVQRKLSKKFGLGDLSGLAEGVVLLAVNTAHVDEFRIGSIVAPWHLNQELETFTQFLPSAVDGYVFFDDDFTGEFVFQGLFLRK</sequence>
<proteinExistence type="predicted"/>
<protein>
    <submittedName>
        <fullName evidence="1">Uncharacterized protein</fullName>
    </submittedName>
</protein>
<gene>
    <name evidence="1" type="ORF">MYF79_08900</name>
</gene>
<organism evidence="1 2">
    <name type="scientific">Chitinophaga filiformis</name>
    <name type="common">Myxococcus filiformis</name>
    <name type="synonym">Flexibacter filiformis</name>
    <dbReference type="NCBI Taxonomy" id="104663"/>
    <lineage>
        <taxon>Bacteria</taxon>
        <taxon>Pseudomonadati</taxon>
        <taxon>Bacteroidota</taxon>
        <taxon>Chitinophagia</taxon>
        <taxon>Chitinophagales</taxon>
        <taxon>Chitinophagaceae</taxon>
        <taxon>Chitinophaga</taxon>
    </lineage>
</organism>
<name>A0ABY4I7Q5_CHIFI</name>
<evidence type="ECO:0000313" key="2">
    <source>
        <dbReference type="Proteomes" id="UP000830198"/>
    </source>
</evidence>
<keyword evidence="2" id="KW-1185">Reference proteome</keyword>
<dbReference type="Proteomes" id="UP000830198">
    <property type="component" value="Chromosome"/>
</dbReference>
<accession>A0ABY4I7Q5</accession>